<reference evidence="1" key="1">
    <citation type="submission" date="2022-11" db="EMBL/GenBank/DDBJ databases">
        <title>Genome Sequence of Nemania bipapillata.</title>
        <authorList>
            <person name="Buettner E."/>
        </authorList>
    </citation>
    <scope>NUCLEOTIDE SEQUENCE</scope>
    <source>
        <strain evidence="1">CP14</strain>
    </source>
</reference>
<dbReference type="EMBL" id="JAPESX010003096">
    <property type="protein sequence ID" value="KAJ8105738.1"/>
    <property type="molecule type" value="Genomic_DNA"/>
</dbReference>
<dbReference type="Proteomes" id="UP001153334">
    <property type="component" value="Unassembled WGS sequence"/>
</dbReference>
<proteinExistence type="predicted"/>
<name>A0ACC2HSP4_9PEZI</name>
<gene>
    <name evidence="1" type="ORF">ONZ43_g7304</name>
</gene>
<comment type="caution">
    <text evidence="1">The sequence shown here is derived from an EMBL/GenBank/DDBJ whole genome shotgun (WGS) entry which is preliminary data.</text>
</comment>
<accession>A0ACC2HSP4</accession>
<keyword evidence="2" id="KW-1185">Reference proteome</keyword>
<evidence type="ECO:0000313" key="2">
    <source>
        <dbReference type="Proteomes" id="UP001153334"/>
    </source>
</evidence>
<sequence>MSVPPASQAWEIARLQFKIPSPQAVEMIWDAMTSQPYNQAPTFKSYDLLIRSLVGRHSNDLAPVLLRMREAIALYDKQCEQYEVIALEYLQHLRDGIVTSAVTHRFERARFKKQHMWYSISVWCRMILKRIPFSEVSPVPDPTIPAFIKEFRPFLRNPVRYQTSTGFVSLVDPFIETFRVRTVGEIKQLVRMKDVRGKWIRKQISTPRVIVLSSHSLSGFKKSKMWDPLQLLAPDMNTFVAHSENSHPEPLDQDQ</sequence>
<organism evidence="1 2">
    <name type="scientific">Nemania bipapillata</name>
    <dbReference type="NCBI Taxonomy" id="110536"/>
    <lineage>
        <taxon>Eukaryota</taxon>
        <taxon>Fungi</taxon>
        <taxon>Dikarya</taxon>
        <taxon>Ascomycota</taxon>
        <taxon>Pezizomycotina</taxon>
        <taxon>Sordariomycetes</taxon>
        <taxon>Xylariomycetidae</taxon>
        <taxon>Xylariales</taxon>
        <taxon>Xylariaceae</taxon>
        <taxon>Nemania</taxon>
    </lineage>
</organism>
<protein>
    <submittedName>
        <fullName evidence="1">Uncharacterized protein</fullName>
    </submittedName>
</protein>
<evidence type="ECO:0000313" key="1">
    <source>
        <dbReference type="EMBL" id="KAJ8105738.1"/>
    </source>
</evidence>